<accession>A0A0F6CKG8</accession>
<dbReference type="KEGG" id="mgz:GCW_01710"/>
<proteinExistence type="predicted"/>
<dbReference type="EMBL" id="CP006916">
    <property type="protein sequence ID" value="AHB99590.1"/>
    <property type="molecule type" value="Genomic_DNA"/>
</dbReference>
<evidence type="ECO:0000313" key="3">
    <source>
        <dbReference type="Proteomes" id="UP000018735"/>
    </source>
</evidence>
<evidence type="ECO:0000313" key="2">
    <source>
        <dbReference type="EMBL" id="AHB99590.1"/>
    </source>
</evidence>
<feature type="transmembrane region" description="Helical" evidence="1">
    <location>
        <begin position="12"/>
        <end position="32"/>
    </location>
</feature>
<dbReference type="GeneID" id="93510127"/>
<name>A0A0F6CKG8_MYCGL</name>
<reference evidence="2 3" key="1">
    <citation type="journal article" date="2011" name="PLoS ONE">
        <title>Core proteome of the minimal cell: comparative proteomics of three mollicute species.</title>
        <authorList>
            <person name="Fisunov G.Y."/>
            <person name="Alexeev D.G."/>
            <person name="Bazaleev N.A."/>
            <person name="Ladygina V.G."/>
            <person name="Galyamina M.A."/>
            <person name="Kondratov I.G."/>
            <person name="Zhukova N.A."/>
            <person name="Serebryakova M.V."/>
            <person name="Demina I.A."/>
            <person name="Govorun V.M."/>
        </authorList>
    </citation>
    <scope>NUCLEOTIDE SEQUENCE [LARGE SCALE GENOMIC DNA]</scope>
    <source>
        <strain evidence="2 3">S6</strain>
    </source>
</reference>
<dbReference type="RefSeq" id="WP_011113540.1">
    <property type="nucleotide sequence ID" value="NC_023030.2"/>
</dbReference>
<feature type="transmembrane region" description="Helical" evidence="1">
    <location>
        <begin position="38"/>
        <end position="60"/>
    </location>
</feature>
<dbReference type="Proteomes" id="UP000018735">
    <property type="component" value="Chromosome"/>
</dbReference>
<organism evidence="2 3">
    <name type="scientific">Mycoplasmoides gallisepticum S6</name>
    <dbReference type="NCBI Taxonomy" id="1006581"/>
    <lineage>
        <taxon>Bacteria</taxon>
        <taxon>Bacillati</taxon>
        <taxon>Mycoplasmatota</taxon>
        <taxon>Mycoplasmoidales</taxon>
        <taxon>Mycoplasmoidaceae</taxon>
        <taxon>Mycoplasmoides</taxon>
    </lineage>
</organism>
<keyword evidence="1" id="KW-0472">Membrane</keyword>
<keyword evidence="1" id="KW-1133">Transmembrane helix</keyword>
<dbReference type="NCBIfam" id="NF033688">
    <property type="entry name" value="MG406_fam"/>
    <property type="match status" value="1"/>
</dbReference>
<gene>
    <name evidence="2" type="primary">atpI</name>
    <name evidence="2" type="ORF">GCW_01710</name>
</gene>
<dbReference type="AlphaFoldDB" id="A0A0F6CKG8"/>
<keyword evidence="1" id="KW-0812">Transmembrane</keyword>
<evidence type="ECO:0000256" key="1">
    <source>
        <dbReference type="SAM" id="Phobius"/>
    </source>
</evidence>
<feature type="transmembrane region" description="Helical" evidence="1">
    <location>
        <begin position="81"/>
        <end position="108"/>
    </location>
</feature>
<protein>
    <submittedName>
        <fullName evidence="2">ATP synthase subunit I</fullName>
    </submittedName>
</protein>
<sequence length="169" mass="19152">MIVDKKIIKYNLIIFNVFSIVGLIILLGLTFTKIIGFQWVYSSLLTVVFSNISLVIGLILPNLLYTSATKLNTQQVKSARFGFFILGIITLSSRLFWYAVPIVIIGFVNQWQFQGAVFNVFPAILWPLSMIAVHVVVNYLLLNKEIKERNKLKELNNNVATGDSLHEAF</sequence>
<feature type="transmembrane region" description="Helical" evidence="1">
    <location>
        <begin position="120"/>
        <end position="142"/>
    </location>
</feature>
<dbReference type="HOGENOM" id="CLU_1576767_0_0_14"/>